<reference evidence="1" key="1">
    <citation type="journal article" date="2014" name="Front. Microbiol.">
        <title>High frequency of phylogenetically diverse reductive dehalogenase-homologous genes in deep subseafloor sedimentary metagenomes.</title>
        <authorList>
            <person name="Kawai M."/>
            <person name="Futagami T."/>
            <person name="Toyoda A."/>
            <person name="Takaki Y."/>
            <person name="Nishi S."/>
            <person name="Hori S."/>
            <person name="Arai W."/>
            <person name="Tsubouchi T."/>
            <person name="Morono Y."/>
            <person name="Uchiyama I."/>
            <person name="Ito T."/>
            <person name="Fujiyama A."/>
            <person name="Inagaki F."/>
            <person name="Takami H."/>
        </authorList>
    </citation>
    <scope>NUCLEOTIDE SEQUENCE</scope>
    <source>
        <strain evidence="1">Expedition CK06-06</strain>
    </source>
</reference>
<gene>
    <name evidence="1" type="ORF">S01H4_35093</name>
</gene>
<evidence type="ECO:0000313" key="1">
    <source>
        <dbReference type="EMBL" id="GAG76270.1"/>
    </source>
</evidence>
<comment type="caution">
    <text evidence="1">The sequence shown here is derived from an EMBL/GenBank/DDBJ whole genome shotgun (WGS) entry which is preliminary data.</text>
</comment>
<dbReference type="EMBL" id="BART01018619">
    <property type="protein sequence ID" value="GAG76270.1"/>
    <property type="molecule type" value="Genomic_DNA"/>
</dbReference>
<organism evidence="1">
    <name type="scientific">marine sediment metagenome</name>
    <dbReference type="NCBI Taxonomy" id="412755"/>
    <lineage>
        <taxon>unclassified sequences</taxon>
        <taxon>metagenomes</taxon>
        <taxon>ecological metagenomes</taxon>
    </lineage>
</organism>
<accession>X1A2G7</accession>
<proteinExistence type="predicted"/>
<protein>
    <submittedName>
        <fullName evidence="1">Uncharacterized protein</fullName>
    </submittedName>
</protein>
<sequence length="64" mass="7207">MKVKKTLIVQVKIIEKDGKEMIGLATEKEGFAHGLSGNLEIIGLLEHIKKQFELKIARQEAFSK</sequence>
<name>X1A2G7_9ZZZZ</name>
<dbReference type="AlphaFoldDB" id="X1A2G7"/>